<keyword evidence="1" id="KW-0472">Membrane</keyword>
<reference evidence="2" key="1">
    <citation type="journal article" date="2020" name="BMC">
        <title>Leishmania infection induces a limited differential gene expression in the sand fly midgut.</title>
        <authorList>
            <person name="Coutinho-Abreu I.V."/>
            <person name="Serafim T.D."/>
            <person name="Meneses C."/>
            <person name="Kamhawi S."/>
            <person name="Oliveira F."/>
            <person name="Valenzuela J.G."/>
        </authorList>
    </citation>
    <scope>NUCLEOTIDE SEQUENCE</scope>
    <source>
        <strain evidence="2">Jacobina</strain>
        <tissue evidence="2">Midgut</tissue>
    </source>
</reference>
<protein>
    <submittedName>
        <fullName evidence="2">Uncharacterized protein</fullName>
    </submittedName>
</protein>
<dbReference type="AlphaFoldDB" id="A0A7G3B2G0"/>
<proteinExistence type="predicted"/>
<name>A0A7G3B2G0_LUTLO</name>
<sequence length="143" mass="16961">MSILFSRYSNNVSSLVNHLNQTLLHCPQRDCYFHIFYFFISFMLFECFLCMFSFHTNTLIVNINCVVYGSTLTILFLLHISHKISKVSLHLLTLKKNAAFIDIFLHDGFLGGSLLFFYLNKMYYVLFCSMIYTTNTFFCFHYR</sequence>
<feature type="transmembrane region" description="Helical" evidence="1">
    <location>
        <begin position="60"/>
        <end position="78"/>
    </location>
</feature>
<organism evidence="2">
    <name type="scientific">Lutzomyia longipalpis</name>
    <name type="common">Sand fly</name>
    <dbReference type="NCBI Taxonomy" id="7200"/>
    <lineage>
        <taxon>Eukaryota</taxon>
        <taxon>Metazoa</taxon>
        <taxon>Ecdysozoa</taxon>
        <taxon>Arthropoda</taxon>
        <taxon>Hexapoda</taxon>
        <taxon>Insecta</taxon>
        <taxon>Pterygota</taxon>
        <taxon>Neoptera</taxon>
        <taxon>Endopterygota</taxon>
        <taxon>Diptera</taxon>
        <taxon>Nematocera</taxon>
        <taxon>Psychodoidea</taxon>
        <taxon>Psychodidae</taxon>
        <taxon>Lutzomyia</taxon>
        <taxon>Lutzomyia</taxon>
    </lineage>
</organism>
<feature type="transmembrane region" description="Helical" evidence="1">
    <location>
        <begin position="31"/>
        <end position="54"/>
    </location>
</feature>
<evidence type="ECO:0000256" key="1">
    <source>
        <dbReference type="SAM" id="Phobius"/>
    </source>
</evidence>
<dbReference type="EMBL" id="GITU01011499">
    <property type="protein sequence ID" value="MBC1180202.1"/>
    <property type="molecule type" value="Transcribed_RNA"/>
</dbReference>
<keyword evidence="1" id="KW-0812">Transmembrane</keyword>
<evidence type="ECO:0000313" key="2">
    <source>
        <dbReference type="EMBL" id="MBC1180202.1"/>
    </source>
</evidence>
<accession>A0A7G3B2G0</accession>
<keyword evidence="1" id="KW-1133">Transmembrane helix</keyword>
<feature type="transmembrane region" description="Helical" evidence="1">
    <location>
        <begin position="99"/>
        <end position="118"/>
    </location>
</feature>